<gene>
    <name evidence="2" type="ORF">K458DRAFT_445839</name>
</gene>
<organism evidence="2 3">
    <name type="scientific">Lentithecium fluviatile CBS 122367</name>
    <dbReference type="NCBI Taxonomy" id="1168545"/>
    <lineage>
        <taxon>Eukaryota</taxon>
        <taxon>Fungi</taxon>
        <taxon>Dikarya</taxon>
        <taxon>Ascomycota</taxon>
        <taxon>Pezizomycotina</taxon>
        <taxon>Dothideomycetes</taxon>
        <taxon>Pleosporomycetidae</taxon>
        <taxon>Pleosporales</taxon>
        <taxon>Massarineae</taxon>
        <taxon>Lentitheciaceae</taxon>
        <taxon>Lentithecium</taxon>
    </lineage>
</organism>
<dbReference type="Pfam" id="PF08659">
    <property type="entry name" value="KR"/>
    <property type="match status" value="1"/>
</dbReference>
<dbReference type="InterPro" id="IPR036291">
    <property type="entry name" value="NAD(P)-bd_dom_sf"/>
</dbReference>
<dbReference type="GO" id="GO:0004312">
    <property type="term" value="F:fatty acid synthase activity"/>
    <property type="evidence" value="ECO:0007669"/>
    <property type="project" value="TreeGrafter"/>
</dbReference>
<reference evidence="2" key="1">
    <citation type="journal article" date="2020" name="Stud. Mycol.">
        <title>101 Dothideomycetes genomes: a test case for predicting lifestyles and emergence of pathogens.</title>
        <authorList>
            <person name="Haridas S."/>
            <person name="Albert R."/>
            <person name="Binder M."/>
            <person name="Bloem J."/>
            <person name="Labutti K."/>
            <person name="Salamov A."/>
            <person name="Andreopoulos B."/>
            <person name="Baker S."/>
            <person name="Barry K."/>
            <person name="Bills G."/>
            <person name="Bluhm B."/>
            <person name="Cannon C."/>
            <person name="Castanera R."/>
            <person name="Culley D."/>
            <person name="Daum C."/>
            <person name="Ezra D."/>
            <person name="Gonzalez J."/>
            <person name="Henrissat B."/>
            <person name="Kuo A."/>
            <person name="Liang C."/>
            <person name="Lipzen A."/>
            <person name="Lutzoni F."/>
            <person name="Magnuson J."/>
            <person name="Mondo S."/>
            <person name="Nolan M."/>
            <person name="Ohm R."/>
            <person name="Pangilinan J."/>
            <person name="Park H.-J."/>
            <person name="Ramirez L."/>
            <person name="Alfaro M."/>
            <person name="Sun H."/>
            <person name="Tritt A."/>
            <person name="Yoshinaga Y."/>
            <person name="Zwiers L.-H."/>
            <person name="Turgeon B."/>
            <person name="Goodwin S."/>
            <person name="Spatafora J."/>
            <person name="Crous P."/>
            <person name="Grigoriev I."/>
        </authorList>
    </citation>
    <scope>NUCLEOTIDE SEQUENCE</scope>
    <source>
        <strain evidence="2">CBS 122367</strain>
    </source>
</reference>
<dbReference type="Proteomes" id="UP000799291">
    <property type="component" value="Unassembled WGS sequence"/>
</dbReference>
<evidence type="ECO:0000313" key="3">
    <source>
        <dbReference type="Proteomes" id="UP000799291"/>
    </source>
</evidence>
<dbReference type="Gene3D" id="3.40.50.720">
    <property type="entry name" value="NAD(P)-binding Rossmann-like Domain"/>
    <property type="match status" value="1"/>
</dbReference>
<protein>
    <submittedName>
        <fullName evidence="2">KR-domain-containing protein</fullName>
    </submittedName>
</protein>
<dbReference type="OrthoDB" id="3793648at2759"/>
<proteinExistence type="predicted"/>
<dbReference type="EMBL" id="MU005603">
    <property type="protein sequence ID" value="KAF2679525.1"/>
    <property type="molecule type" value="Genomic_DNA"/>
</dbReference>
<dbReference type="InterPro" id="IPR050091">
    <property type="entry name" value="PKS_NRPS_Biosynth_Enz"/>
</dbReference>
<dbReference type="InterPro" id="IPR036736">
    <property type="entry name" value="ACP-like_sf"/>
</dbReference>
<dbReference type="PANTHER" id="PTHR43775">
    <property type="entry name" value="FATTY ACID SYNTHASE"/>
    <property type="match status" value="1"/>
</dbReference>
<dbReference type="InterPro" id="IPR009081">
    <property type="entry name" value="PP-bd_ACP"/>
</dbReference>
<dbReference type="SMART" id="SM00822">
    <property type="entry name" value="PKS_KR"/>
    <property type="match status" value="1"/>
</dbReference>
<dbReference type="GO" id="GO:0044550">
    <property type="term" value="P:secondary metabolite biosynthetic process"/>
    <property type="evidence" value="ECO:0007669"/>
    <property type="project" value="TreeGrafter"/>
</dbReference>
<feature type="domain" description="Ketoreductase" evidence="1">
    <location>
        <begin position="30"/>
        <end position="205"/>
    </location>
</feature>
<accession>A0A6G1IN02</accession>
<dbReference type="SUPFAM" id="SSF51735">
    <property type="entry name" value="NAD(P)-binding Rossmann-fold domains"/>
    <property type="match status" value="1"/>
</dbReference>
<dbReference type="SUPFAM" id="SSF47336">
    <property type="entry name" value="ACP-like"/>
    <property type="match status" value="1"/>
</dbReference>
<sequence>MGKVAVSFKDPGGAVKILRERHSTRLHPGKAYLMIGCLGGLGRSLTKWMVTRGARKFIFLGQSGSAKPAAQRLVDELIADGADVVVIKGDVSEPNDVEKAVAAIPIGGVFQAAMGLSEVLWATLSNGSWHASIQLKIQGVRNLHNALRQEGRNAEPDSPPITSSICGTAGTATESNYCAANAFQDAYARYWNWMNLPAVSLVGLKQQRELRFEGDDHVLLDPRAGLFATVFKRSIADLDTKSNLATRNQFLTEIINALNSKAADSLLDAVKKLMSKKVSNLILVARGKLSLERRLGGFGLDSMVASEFRNFVYNSLEADVPFMALLDKDTTVGDIALLIAKGVGDESGRGLGCCQH</sequence>
<keyword evidence="3" id="KW-1185">Reference proteome</keyword>
<evidence type="ECO:0000313" key="2">
    <source>
        <dbReference type="EMBL" id="KAF2679525.1"/>
    </source>
</evidence>
<evidence type="ECO:0000259" key="1">
    <source>
        <dbReference type="SMART" id="SM00822"/>
    </source>
</evidence>
<name>A0A6G1IN02_9PLEO</name>
<dbReference type="Pfam" id="PF23297">
    <property type="entry name" value="ACP_SdgA_C"/>
    <property type="match status" value="1"/>
</dbReference>
<dbReference type="InterPro" id="IPR013968">
    <property type="entry name" value="PKS_KR"/>
</dbReference>
<dbReference type="GO" id="GO:0006633">
    <property type="term" value="P:fatty acid biosynthetic process"/>
    <property type="evidence" value="ECO:0007669"/>
    <property type="project" value="TreeGrafter"/>
</dbReference>
<dbReference type="AlphaFoldDB" id="A0A6G1IN02"/>
<dbReference type="PANTHER" id="PTHR43775:SF50">
    <property type="entry name" value="HIGHLY REDUCING POLYKETIDE SYNTHASE SRDA"/>
    <property type="match status" value="1"/>
</dbReference>
<dbReference type="InterPro" id="IPR057326">
    <property type="entry name" value="KR_dom"/>
</dbReference>